<evidence type="ECO:0000256" key="1">
    <source>
        <dbReference type="SAM" id="SignalP"/>
    </source>
</evidence>
<keyword evidence="1" id="KW-0732">Signal</keyword>
<comment type="caution">
    <text evidence="2">The sequence shown here is derived from an EMBL/GenBank/DDBJ whole genome shotgun (WGS) entry which is preliminary data.</text>
</comment>
<feature type="chain" id="PRO_5020408817" description="DUF3300 domain-containing protein" evidence="1">
    <location>
        <begin position="21"/>
        <end position="127"/>
    </location>
</feature>
<name>A0A4S8HMJ8_9BACT</name>
<sequence length="127" mass="15271">MKTITLIIICALGLTFHASAQKVVRAVPRYYPRTHVSVGVGFGAWGPYYPYYYNPWYAYPPGYAFRTRPTKLDMQIEDIRLDYKDKIWSARHDESISRKERRQKVHDLKHERDNEILQAKRNYYKRR</sequence>
<dbReference type="Proteomes" id="UP000306918">
    <property type="component" value="Unassembled WGS sequence"/>
</dbReference>
<proteinExistence type="predicted"/>
<feature type="signal peptide" evidence="1">
    <location>
        <begin position="1"/>
        <end position="20"/>
    </location>
</feature>
<evidence type="ECO:0008006" key="4">
    <source>
        <dbReference type="Google" id="ProtNLM"/>
    </source>
</evidence>
<protein>
    <recommendedName>
        <fullName evidence="4">DUF3300 domain-containing protein</fullName>
    </recommendedName>
</protein>
<keyword evidence="3" id="KW-1185">Reference proteome</keyword>
<dbReference type="RefSeq" id="WP_136579172.1">
    <property type="nucleotide sequence ID" value="NZ_STFF01000006.1"/>
</dbReference>
<evidence type="ECO:0000313" key="2">
    <source>
        <dbReference type="EMBL" id="THU35931.1"/>
    </source>
</evidence>
<reference evidence="2 3" key="1">
    <citation type="submission" date="2019-04" db="EMBL/GenBank/DDBJ databases">
        <title>Niastella caeni sp. nov., isolated from activated sludge.</title>
        <authorList>
            <person name="Sheng M."/>
        </authorList>
    </citation>
    <scope>NUCLEOTIDE SEQUENCE [LARGE SCALE GENOMIC DNA]</scope>
    <source>
        <strain evidence="2 3">HX-2-15</strain>
    </source>
</reference>
<accession>A0A4S8HMJ8</accession>
<organism evidence="2 3">
    <name type="scientific">Niastella caeni</name>
    <dbReference type="NCBI Taxonomy" id="2569763"/>
    <lineage>
        <taxon>Bacteria</taxon>
        <taxon>Pseudomonadati</taxon>
        <taxon>Bacteroidota</taxon>
        <taxon>Chitinophagia</taxon>
        <taxon>Chitinophagales</taxon>
        <taxon>Chitinophagaceae</taxon>
        <taxon>Niastella</taxon>
    </lineage>
</organism>
<evidence type="ECO:0000313" key="3">
    <source>
        <dbReference type="Proteomes" id="UP000306918"/>
    </source>
</evidence>
<gene>
    <name evidence="2" type="ORF">FAM09_21300</name>
</gene>
<dbReference type="AlphaFoldDB" id="A0A4S8HMJ8"/>
<dbReference type="OrthoDB" id="673618at2"/>
<dbReference type="EMBL" id="STFF01000006">
    <property type="protein sequence ID" value="THU35931.1"/>
    <property type="molecule type" value="Genomic_DNA"/>
</dbReference>